<feature type="short sequence motif" description="Q motif" evidence="6">
    <location>
        <begin position="115"/>
        <end position="143"/>
    </location>
</feature>
<evidence type="ECO:0000256" key="7">
    <source>
        <dbReference type="RuleBase" id="RU000492"/>
    </source>
</evidence>
<dbReference type="GO" id="GO:0016787">
    <property type="term" value="F:hydrolase activity"/>
    <property type="evidence" value="ECO:0007669"/>
    <property type="project" value="UniProtKB-KW"/>
</dbReference>
<gene>
    <name evidence="13" type="ORF">V9T40_004829</name>
</gene>
<dbReference type="PANTHER" id="PTHR24031">
    <property type="entry name" value="RNA HELICASE"/>
    <property type="match status" value="1"/>
</dbReference>
<dbReference type="PROSITE" id="PS51195">
    <property type="entry name" value="Q_MOTIF"/>
    <property type="match status" value="1"/>
</dbReference>
<reference evidence="13 14" key="1">
    <citation type="submission" date="2024-03" db="EMBL/GenBank/DDBJ databases">
        <title>Adaptation during the transition from Ophiocordyceps entomopathogen to insect associate is accompanied by gene loss and intensified selection.</title>
        <authorList>
            <person name="Ward C.M."/>
            <person name="Onetto C.A."/>
            <person name="Borneman A.R."/>
        </authorList>
    </citation>
    <scope>NUCLEOTIDE SEQUENCE [LARGE SCALE GENOMIC DNA]</scope>
    <source>
        <strain evidence="13">AWRI1</strain>
        <tissue evidence="13">Single Adult Female</tissue>
    </source>
</reference>
<dbReference type="Proteomes" id="UP001367676">
    <property type="component" value="Unassembled WGS sequence"/>
</dbReference>
<evidence type="ECO:0000313" key="13">
    <source>
        <dbReference type="EMBL" id="KAK7583866.1"/>
    </source>
</evidence>
<evidence type="ECO:0000256" key="1">
    <source>
        <dbReference type="ARBA" id="ARBA00022741"/>
    </source>
</evidence>
<feature type="domain" description="Helicase ATP-binding" evidence="10">
    <location>
        <begin position="147"/>
        <end position="336"/>
    </location>
</feature>
<feature type="domain" description="DEAD-box RNA helicase Q" evidence="12">
    <location>
        <begin position="115"/>
        <end position="143"/>
    </location>
</feature>
<dbReference type="InterPro" id="IPR014014">
    <property type="entry name" value="RNA_helicase_DEAD_Q_motif"/>
</dbReference>
<evidence type="ECO:0000256" key="3">
    <source>
        <dbReference type="ARBA" id="ARBA00022806"/>
    </source>
</evidence>
<dbReference type="AlphaFoldDB" id="A0AAN9TTV2"/>
<keyword evidence="5 8" id="KW-0694">RNA-binding</keyword>
<comment type="function">
    <text evidence="8">RNA helicase.</text>
</comment>
<dbReference type="CDD" id="cd18787">
    <property type="entry name" value="SF2_C_DEAD"/>
    <property type="match status" value="1"/>
</dbReference>
<dbReference type="EC" id="3.6.4.13" evidence="8"/>
<evidence type="ECO:0000256" key="6">
    <source>
        <dbReference type="PROSITE-ProRule" id="PRU00552"/>
    </source>
</evidence>
<dbReference type="SMART" id="SM00490">
    <property type="entry name" value="HELICc"/>
    <property type="match status" value="1"/>
</dbReference>
<dbReference type="InterPro" id="IPR011545">
    <property type="entry name" value="DEAD/DEAH_box_helicase_dom"/>
</dbReference>
<dbReference type="InterPro" id="IPR014001">
    <property type="entry name" value="Helicase_ATP-bd"/>
</dbReference>
<sequence length="640" mass="73220">MGKTKKNVWKPVGINLENANELICFEQLTDYKIVRGEIGESNHSDDEDVPRKKQKRKKKPSNSQKLQKNAVKRKNSNIDSSVPHKKTKNAVCSEKQMPEVAADVINSEPDLEHVDSWKQFSLPEPILKALAVKKFERPTEIQKLTLPEAMLKRKDILGAAETGSGKTLAFAIPIVASILEAEENGKNISDTLWALIITPTRELTIQVGNHIRDLCRFTNIKVQEIVGGLSVDKQNRKLHEKPQIIVATPGRIWEMVRKGQEHLAEIHKIRFLVIDEADRMFEKNHFEEFPCLLERINHPAEKLTTEYRRQTFVFSATLSLSHAPPSYVLKKKRNKTKQSVKISSEEKLKAFINLLELKHPSIVDITKKNVLAEGIQENVVLCPMDEKDYYLYYILKMHHGKKIIFANSVGCVKRLHRLLNLLECDPKLLFADMAQNQRLKNLENFEKKPNGLLLATDVAARGLDIPDIDIIIHYQIPRTSEIYVHRSGRSVRGMSAQGTSIALCSPGENHFYTKIRNTLGKDQKYPSYTIGRPEIFAAVKKAVDISRNIERIETKTRNAQLNANWIEKCAKEMDILLDDDEKPEKLNDQSRKKQQLEIKRLKAELRSLVSRPVLPLQESLKYPKFETVQSYIAQCSQNKS</sequence>
<dbReference type="Pfam" id="PF00271">
    <property type="entry name" value="Helicase_C"/>
    <property type="match status" value="1"/>
</dbReference>
<comment type="domain">
    <text evidence="8">The Q motif is unique to and characteristic of the DEAD box family of RNA helicases and controls ATP binding and hydrolysis.</text>
</comment>
<comment type="catalytic activity">
    <reaction evidence="8">
        <text>ATP + H2O = ADP + phosphate + H(+)</text>
        <dbReference type="Rhea" id="RHEA:13065"/>
        <dbReference type="ChEBI" id="CHEBI:15377"/>
        <dbReference type="ChEBI" id="CHEBI:15378"/>
        <dbReference type="ChEBI" id="CHEBI:30616"/>
        <dbReference type="ChEBI" id="CHEBI:43474"/>
        <dbReference type="ChEBI" id="CHEBI:456216"/>
        <dbReference type="EC" id="3.6.4.13"/>
    </reaction>
</comment>
<evidence type="ECO:0000259" key="11">
    <source>
        <dbReference type="PROSITE" id="PS51194"/>
    </source>
</evidence>
<keyword evidence="1 7" id="KW-0547">Nucleotide-binding</keyword>
<dbReference type="EMBL" id="JBBCAQ010000032">
    <property type="protein sequence ID" value="KAK7583866.1"/>
    <property type="molecule type" value="Genomic_DNA"/>
</dbReference>
<evidence type="ECO:0000259" key="10">
    <source>
        <dbReference type="PROSITE" id="PS51192"/>
    </source>
</evidence>
<evidence type="ECO:0000313" key="14">
    <source>
        <dbReference type="Proteomes" id="UP001367676"/>
    </source>
</evidence>
<keyword evidence="2 7" id="KW-0378">Hydrolase</keyword>
<dbReference type="PROSITE" id="PS00039">
    <property type="entry name" value="DEAD_ATP_HELICASE"/>
    <property type="match status" value="1"/>
</dbReference>
<dbReference type="GO" id="GO:0003723">
    <property type="term" value="F:RNA binding"/>
    <property type="evidence" value="ECO:0007669"/>
    <property type="project" value="UniProtKB-UniRule"/>
</dbReference>
<dbReference type="InterPro" id="IPR027417">
    <property type="entry name" value="P-loop_NTPase"/>
</dbReference>
<dbReference type="GO" id="GO:0003724">
    <property type="term" value="F:RNA helicase activity"/>
    <property type="evidence" value="ECO:0007669"/>
    <property type="project" value="UniProtKB-EC"/>
</dbReference>
<accession>A0AAN9TTV2</accession>
<dbReference type="SMART" id="SM00487">
    <property type="entry name" value="DEXDc"/>
    <property type="match status" value="1"/>
</dbReference>
<dbReference type="InterPro" id="IPR001650">
    <property type="entry name" value="Helicase_C-like"/>
</dbReference>
<dbReference type="PROSITE" id="PS51194">
    <property type="entry name" value="HELICASE_CTER"/>
    <property type="match status" value="1"/>
</dbReference>
<evidence type="ECO:0000256" key="8">
    <source>
        <dbReference type="RuleBase" id="RU365068"/>
    </source>
</evidence>
<dbReference type="GO" id="GO:0005524">
    <property type="term" value="F:ATP binding"/>
    <property type="evidence" value="ECO:0007669"/>
    <property type="project" value="UniProtKB-UniRule"/>
</dbReference>
<evidence type="ECO:0000256" key="5">
    <source>
        <dbReference type="ARBA" id="ARBA00022884"/>
    </source>
</evidence>
<keyword evidence="4 7" id="KW-0067">ATP-binding</keyword>
<dbReference type="PROSITE" id="PS51192">
    <property type="entry name" value="HELICASE_ATP_BIND_1"/>
    <property type="match status" value="1"/>
</dbReference>
<keyword evidence="3 7" id="KW-0347">Helicase</keyword>
<dbReference type="CDD" id="cd17946">
    <property type="entry name" value="DEADc_DDX24"/>
    <property type="match status" value="1"/>
</dbReference>
<evidence type="ECO:0000256" key="2">
    <source>
        <dbReference type="ARBA" id="ARBA00022801"/>
    </source>
</evidence>
<comment type="similarity">
    <text evidence="7">Belongs to the DEAD box helicase family.</text>
</comment>
<dbReference type="Gene3D" id="3.40.50.300">
    <property type="entry name" value="P-loop containing nucleotide triphosphate hydrolases"/>
    <property type="match status" value="2"/>
</dbReference>
<keyword evidence="14" id="KW-1185">Reference proteome</keyword>
<dbReference type="Pfam" id="PF00270">
    <property type="entry name" value="DEAD"/>
    <property type="match status" value="1"/>
</dbReference>
<proteinExistence type="inferred from homology"/>
<evidence type="ECO:0000256" key="9">
    <source>
        <dbReference type="SAM" id="MobiDB-lite"/>
    </source>
</evidence>
<name>A0AAN9TTV2_9HEMI</name>
<dbReference type="GO" id="GO:0010468">
    <property type="term" value="P:regulation of gene expression"/>
    <property type="evidence" value="ECO:0007669"/>
    <property type="project" value="UniProtKB-ARBA"/>
</dbReference>
<comment type="caution">
    <text evidence="13">The sequence shown here is derived from an EMBL/GenBank/DDBJ whole genome shotgun (WGS) entry which is preliminary data.</text>
</comment>
<evidence type="ECO:0000259" key="12">
    <source>
        <dbReference type="PROSITE" id="PS51195"/>
    </source>
</evidence>
<dbReference type="InterPro" id="IPR000629">
    <property type="entry name" value="RNA-helicase_DEAD-box_CS"/>
</dbReference>
<evidence type="ECO:0000256" key="4">
    <source>
        <dbReference type="ARBA" id="ARBA00022840"/>
    </source>
</evidence>
<dbReference type="SUPFAM" id="SSF52540">
    <property type="entry name" value="P-loop containing nucleoside triphosphate hydrolases"/>
    <property type="match status" value="1"/>
</dbReference>
<feature type="domain" description="Helicase C-terminal" evidence="11">
    <location>
        <begin position="386"/>
        <end position="534"/>
    </location>
</feature>
<protein>
    <recommendedName>
        <fullName evidence="8">ATP-dependent RNA helicase</fullName>
        <ecNumber evidence="8">3.6.4.13</ecNumber>
    </recommendedName>
</protein>
<organism evidence="13 14">
    <name type="scientific">Parthenolecanium corni</name>
    <dbReference type="NCBI Taxonomy" id="536013"/>
    <lineage>
        <taxon>Eukaryota</taxon>
        <taxon>Metazoa</taxon>
        <taxon>Ecdysozoa</taxon>
        <taxon>Arthropoda</taxon>
        <taxon>Hexapoda</taxon>
        <taxon>Insecta</taxon>
        <taxon>Pterygota</taxon>
        <taxon>Neoptera</taxon>
        <taxon>Paraneoptera</taxon>
        <taxon>Hemiptera</taxon>
        <taxon>Sternorrhyncha</taxon>
        <taxon>Coccoidea</taxon>
        <taxon>Coccidae</taxon>
        <taxon>Parthenolecanium</taxon>
    </lineage>
</organism>
<feature type="region of interest" description="Disordered" evidence="9">
    <location>
        <begin position="40"/>
        <end position="89"/>
    </location>
</feature>